<dbReference type="STRING" id="1317122.ATO12_17090"/>
<dbReference type="EMBL" id="AQRA01000005">
    <property type="protein sequence ID" value="EZH73651.1"/>
    <property type="molecule type" value="Genomic_DNA"/>
</dbReference>
<feature type="transmembrane region" description="Helical" evidence="1">
    <location>
        <begin position="43"/>
        <end position="63"/>
    </location>
</feature>
<comment type="caution">
    <text evidence="2">The sequence shown here is derived from an EMBL/GenBank/DDBJ whole genome shotgun (WGS) entry which is preliminary data.</text>
</comment>
<protein>
    <submittedName>
        <fullName evidence="2">Uncharacterized protein</fullName>
    </submittedName>
</protein>
<name>A0A023BUH2_9FLAO</name>
<proteinExistence type="predicted"/>
<accession>A0A023BUH2</accession>
<keyword evidence="3" id="KW-1185">Reference proteome</keyword>
<evidence type="ECO:0000256" key="1">
    <source>
        <dbReference type="SAM" id="Phobius"/>
    </source>
</evidence>
<keyword evidence="1" id="KW-0472">Membrane</keyword>
<evidence type="ECO:0000313" key="3">
    <source>
        <dbReference type="Proteomes" id="UP000023541"/>
    </source>
</evidence>
<dbReference type="AlphaFoldDB" id="A0A023BUH2"/>
<keyword evidence="1" id="KW-0812">Transmembrane</keyword>
<sequence length="90" mass="10318">MFFEQKEVDYKYILPICLYIGIGYLGIKLYRNKNSFNFDWGEFGLVNLILAIVFLGIGIVGTIEEYTAAQITGYIGAAKFMFSFIRGFFD</sequence>
<feature type="transmembrane region" description="Helical" evidence="1">
    <location>
        <begin position="69"/>
        <end position="89"/>
    </location>
</feature>
<organism evidence="2 3">
    <name type="scientific">Aquimarina atlantica</name>
    <dbReference type="NCBI Taxonomy" id="1317122"/>
    <lineage>
        <taxon>Bacteria</taxon>
        <taxon>Pseudomonadati</taxon>
        <taxon>Bacteroidota</taxon>
        <taxon>Flavobacteriia</taxon>
        <taxon>Flavobacteriales</taxon>
        <taxon>Flavobacteriaceae</taxon>
        <taxon>Aquimarina</taxon>
    </lineage>
</organism>
<gene>
    <name evidence="2" type="ORF">ATO12_17090</name>
</gene>
<evidence type="ECO:0000313" key="2">
    <source>
        <dbReference type="EMBL" id="EZH73651.1"/>
    </source>
</evidence>
<dbReference type="Proteomes" id="UP000023541">
    <property type="component" value="Unassembled WGS sequence"/>
</dbReference>
<reference evidence="2 3" key="1">
    <citation type="submission" date="2014-04" db="EMBL/GenBank/DDBJ databases">
        <title>Aquimarina sp. 22II-S11-z7 Genome Sequencing.</title>
        <authorList>
            <person name="Lai Q."/>
        </authorList>
    </citation>
    <scope>NUCLEOTIDE SEQUENCE [LARGE SCALE GENOMIC DNA]</scope>
    <source>
        <strain evidence="2 3">22II-S11-z7</strain>
    </source>
</reference>
<keyword evidence="1" id="KW-1133">Transmembrane helix</keyword>
<feature type="transmembrane region" description="Helical" evidence="1">
    <location>
        <begin position="12"/>
        <end position="31"/>
    </location>
</feature>